<dbReference type="PANTHER" id="PTHR13050:SF7">
    <property type="entry name" value="VESICLE TRANSPORT PROTEIN USE1"/>
    <property type="match status" value="1"/>
</dbReference>
<evidence type="ECO:0000256" key="9">
    <source>
        <dbReference type="ARBA" id="ARBA00023136"/>
    </source>
</evidence>
<dbReference type="EMBL" id="CP058605">
    <property type="protein sequence ID" value="QLG71132.1"/>
    <property type="molecule type" value="Genomic_DNA"/>
</dbReference>
<dbReference type="GO" id="GO:0015031">
    <property type="term" value="P:protein transport"/>
    <property type="evidence" value="ECO:0007669"/>
    <property type="project" value="UniProtKB-KW"/>
</dbReference>
<organism evidence="11 12">
    <name type="scientific">Zygotorulaspora mrakii</name>
    <name type="common">Zygosaccharomyces mrakii</name>
    <dbReference type="NCBI Taxonomy" id="42260"/>
    <lineage>
        <taxon>Eukaryota</taxon>
        <taxon>Fungi</taxon>
        <taxon>Dikarya</taxon>
        <taxon>Ascomycota</taxon>
        <taxon>Saccharomycotina</taxon>
        <taxon>Saccharomycetes</taxon>
        <taxon>Saccharomycetales</taxon>
        <taxon>Saccharomycetaceae</taxon>
        <taxon>Zygotorulaspora</taxon>
    </lineage>
</organism>
<comment type="similarity">
    <text evidence="2">Belongs to the USE1 family.</text>
</comment>
<dbReference type="GO" id="GO:0005484">
    <property type="term" value="F:SNAP receptor activity"/>
    <property type="evidence" value="ECO:0007669"/>
    <property type="project" value="TreeGrafter"/>
</dbReference>
<dbReference type="GO" id="GO:0031201">
    <property type="term" value="C:SNARE complex"/>
    <property type="evidence" value="ECO:0007669"/>
    <property type="project" value="TreeGrafter"/>
</dbReference>
<gene>
    <name evidence="11" type="ORF">HG535_0B01700</name>
</gene>
<protein>
    <submittedName>
        <fullName evidence="11">Uncharacterized protein</fullName>
    </submittedName>
</protein>
<evidence type="ECO:0000256" key="8">
    <source>
        <dbReference type="ARBA" id="ARBA00022989"/>
    </source>
</evidence>
<dbReference type="Proteomes" id="UP000509704">
    <property type="component" value="Chromosome 2"/>
</dbReference>
<proteinExistence type="inferred from homology"/>
<dbReference type="GO" id="GO:0006890">
    <property type="term" value="P:retrograde vesicle-mediated transport, Golgi to endoplasmic reticulum"/>
    <property type="evidence" value="ECO:0007669"/>
    <property type="project" value="TreeGrafter"/>
</dbReference>
<reference evidence="11 12" key="1">
    <citation type="submission" date="2020-07" db="EMBL/GenBank/DDBJ databases">
        <title>The yeast mating-type switching endonuclease HO is a domesticated member of an unorthodox homing genetic element family.</title>
        <authorList>
            <person name="Coughlan A.Y."/>
            <person name="Lombardi L."/>
            <person name="Braun-Galleani S."/>
            <person name="Martos A.R."/>
            <person name="Galeote V."/>
            <person name="Bigey F."/>
            <person name="Dequin S."/>
            <person name="Byrne K.P."/>
            <person name="Wolfe K.H."/>
        </authorList>
    </citation>
    <scope>NUCLEOTIDE SEQUENCE [LARGE SCALE GENOMIC DNA]</scope>
    <source>
        <strain evidence="11 12">NRRL Y-6702</strain>
    </source>
</reference>
<evidence type="ECO:0000256" key="10">
    <source>
        <dbReference type="SAM" id="Phobius"/>
    </source>
</evidence>
<evidence type="ECO:0000256" key="2">
    <source>
        <dbReference type="ARBA" id="ARBA00007891"/>
    </source>
</evidence>
<dbReference type="Pfam" id="PF09753">
    <property type="entry name" value="Use1"/>
    <property type="match status" value="1"/>
</dbReference>
<keyword evidence="6" id="KW-0931">ER-Golgi transport</keyword>
<evidence type="ECO:0000313" key="11">
    <source>
        <dbReference type="EMBL" id="QLG71132.1"/>
    </source>
</evidence>
<feature type="transmembrane region" description="Helical" evidence="10">
    <location>
        <begin position="227"/>
        <end position="251"/>
    </location>
</feature>
<sequence>MKAALRDALAHQMTDQVEDPFLAYLLSTKVSENLNVLRNDLLKEQVILDGTRSNANTIGAYQKNCAQLAFEASSKKHETIELMKRKYDNYQESLKKRRYSVDFDAASDGVDPVVNLEVSEPDGLTDETAELRRRLLGHRVSDAESGIGSTKSIDRQIEDQDNLQTTLLEDMTNLVGTLRQSASAFQNALEEDRNVLSAAEIGVQIASKSLVDIGGKLKKYDKKKLGYLFYITVFLFMIIGLILTFIIIRLFPAL</sequence>
<evidence type="ECO:0000256" key="1">
    <source>
        <dbReference type="ARBA" id="ARBA00004163"/>
    </source>
</evidence>
<comment type="subcellular location">
    <subcellularLocation>
        <location evidence="1">Endoplasmic reticulum membrane</location>
        <topology evidence="1">Single-pass type IV membrane protein</topology>
    </subcellularLocation>
</comment>
<keyword evidence="3" id="KW-0813">Transport</keyword>
<evidence type="ECO:0000256" key="6">
    <source>
        <dbReference type="ARBA" id="ARBA00022892"/>
    </source>
</evidence>
<keyword evidence="8 10" id="KW-1133">Transmembrane helix</keyword>
<keyword evidence="7" id="KW-0653">Protein transport</keyword>
<evidence type="ECO:0000256" key="3">
    <source>
        <dbReference type="ARBA" id="ARBA00022448"/>
    </source>
</evidence>
<accession>A0A7H9B010</accession>
<evidence type="ECO:0000313" key="12">
    <source>
        <dbReference type="Proteomes" id="UP000509704"/>
    </source>
</evidence>
<name>A0A7H9B010_ZYGMR</name>
<keyword evidence="12" id="KW-1185">Reference proteome</keyword>
<evidence type="ECO:0000256" key="7">
    <source>
        <dbReference type="ARBA" id="ARBA00022927"/>
    </source>
</evidence>
<keyword evidence="9 10" id="KW-0472">Membrane</keyword>
<evidence type="ECO:0000256" key="4">
    <source>
        <dbReference type="ARBA" id="ARBA00022692"/>
    </source>
</evidence>
<dbReference type="PANTHER" id="PTHR13050">
    <property type="entry name" value="USE1-LIKE PROTEIN"/>
    <property type="match status" value="1"/>
</dbReference>
<dbReference type="InterPro" id="IPR019150">
    <property type="entry name" value="Vesicle_transport_protein_Use1"/>
</dbReference>
<dbReference type="OrthoDB" id="4008582at2759"/>
<dbReference type="GO" id="GO:0005789">
    <property type="term" value="C:endoplasmic reticulum membrane"/>
    <property type="evidence" value="ECO:0007669"/>
    <property type="project" value="UniProtKB-SubCell"/>
</dbReference>
<keyword evidence="5" id="KW-0256">Endoplasmic reticulum</keyword>
<dbReference type="AlphaFoldDB" id="A0A7H9B010"/>
<dbReference type="RefSeq" id="XP_037142860.1">
    <property type="nucleotide sequence ID" value="XM_037286965.1"/>
</dbReference>
<dbReference type="GeneID" id="59234793"/>
<keyword evidence="4 10" id="KW-0812">Transmembrane</keyword>
<dbReference type="KEGG" id="zmk:HG535_0B01700"/>
<evidence type="ECO:0000256" key="5">
    <source>
        <dbReference type="ARBA" id="ARBA00022824"/>
    </source>
</evidence>